<dbReference type="Proteomes" id="UP000215127">
    <property type="component" value="Chromosome 13"/>
</dbReference>
<dbReference type="PRINTS" id="PR00406">
    <property type="entry name" value="CYTB5RDTASE"/>
</dbReference>
<evidence type="ECO:0000259" key="14">
    <source>
        <dbReference type="PROSITE" id="PS51384"/>
    </source>
</evidence>
<evidence type="ECO:0000256" key="4">
    <source>
        <dbReference type="ARBA" id="ARBA00012011"/>
    </source>
</evidence>
<evidence type="ECO:0000256" key="2">
    <source>
        <dbReference type="ARBA" id="ARBA00004572"/>
    </source>
</evidence>
<sequence length="365" mass="41176">MILDFRKSMREYRKKEAALYPAGRPPRKSATPEATHDTISIHQALNSFCCEHLSVTVTNTEQVNHDTKKITFAIPPDPMFADSRPVLGVPAGSSIQVWFTPAGRWLPWAGSYAPISDVDTLDKFQLLVKKYPGAHISGHLHSLQSGDELSIGGSYPGYHWYNDYTPSDEPRDLLFIAEGTGIAALYSLTKRILRMEGDKTRIELLWAVHDTRDLVLKSELEQLQRDHPDRLQVTYVVSRPDESQDNNPAKFKKGYINKSVIQEALRRCKTGTIGNGSTKVWLRGPPSMEEALVENEGAFSRSCMWRREPILTWMGVTSEKGVLAELGITAREVNKFDGRLWGPPRFEFEIVKYLWGALGRITSSE</sequence>
<dbReference type="InterPro" id="IPR001834">
    <property type="entry name" value="CBR-like"/>
</dbReference>
<comment type="cofactor">
    <cofactor evidence="1 13">
        <name>FAD</name>
        <dbReference type="ChEBI" id="CHEBI:57692"/>
    </cofactor>
</comment>
<evidence type="ECO:0000256" key="9">
    <source>
        <dbReference type="ARBA" id="ARBA00023136"/>
    </source>
</evidence>
<dbReference type="PANTHER" id="PTHR19370:SF171">
    <property type="entry name" value="NADH-CYTOCHROME B5 REDUCTASE 2"/>
    <property type="match status" value="1"/>
</dbReference>
<comment type="subcellular location">
    <subcellularLocation>
        <location evidence="2">Mitochondrion outer membrane</location>
        <topology evidence="2">Single-pass membrane protein</topology>
    </subcellularLocation>
</comment>
<dbReference type="STRING" id="1276538.A0A1X7S9Y4"/>
<comment type="similarity">
    <text evidence="3">Belongs to the flavoprotein pyridine nucleotide cytochrome reductase family.</text>
</comment>
<dbReference type="Gene3D" id="3.40.50.80">
    <property type="entry name" value="Nucleotide-binding domain of ferredoxin-NADP reductase (FNR) module"/>
    <property type="match status" value="1"/>
</dbReference>
<keyword evidence="7 13" id="KW-0274">FAD</keyword>
<evidence type="ECO:0000256" key="11">
    <source>
        <dbReference type="ARBA" id="ARBA00039435"/>
    </source>
</evidence>
<evidence type="ECO:0000313" key="16">
    <source>
        <dbReference type="Proteomes" id="UP000215127"/>
    </source>
</evidence>
<dbReference type="CDD" id="cd06183">
    <property type="entry name" value="cyt_b5_reduct_like"/>
    <property type="match status" value="1"/>
</dbReference>
<dbReference type="AlphaFoldDB" id="A0A1X7S9Y4"/>
<evidence type="ECO:0000256" key="3">
    <source>
        <dbReference type="ARBA" id="ARBA00006105"/>
    </source>
</evidence>
<evidence type="ECO:0000256" key="13">
    <source>
        <dbReference type="PIRSR" id="PIRSR601834-1"/>
    </source>
</evidence>
<reference evidence="15 16" key="1">
    <citation type="submission" date="2016-06" db="EMBL/GenBank/DDBJ databases">
        <authorList>
            <person name="Kjaerup R.B."/>
            <person name="Dalgaard T.S."/>
            <person name="Juul-Madsen H.R."/>
        </authorList>
    </citation>
    <scope>NUCLEOTIDE SEQUENCE [LARGE SCALE GENOMIC DNA]</scope>
</reference>
<proteinExistence type="inferred from homology"/>
<organism evidence="15 16">
    <name type="scientific">Zymoseptoria tritici (strain ST99CH_3D7)</name>
    <dbReference type="NCBI Taxonomy" id="1276538"/>
    <lineage>
        <taxon>Eukaryota</taxon>
        <taxon>Fungi</taxon>
        <taxon>Dikarya</taxon>
        <taxon>Ascomycota</taxon>
        <taxon>Pezizomycotina</taxon>
        <taxon>Dothideomycetes</taxon>
        <taxon>Dothideomycetidae</taxon>
        <taxon>Mycosphaerellales</taxon>
        <taxon>Mycosphaerellaceae</taxon>
        <taxon>Zymoseptoria</taxon>
    </lineage>
</organism>
<dbReference type="InterPro" id="IPR017927">
    <property type="entry name" value="FAD-bd_FR_type"/>
</dbReference>
<dbReference type="GO" id="GO:0090524">
    <property type="term" value="F:cytochrome-b5 reductase activity, acting on NADH"/>
    <property type="evidence" value="ECO:0007669"/>
    <property type="project" value="UniProtKB-EC"/>
</dbReference>
<feature type="binding site" evidence="13">
    <location>
        <position position="112"/>
    </location>
    <ligand>
        <name>FAD</name>
        <dbReference type="ChEBI" id="CHEBI:57692"/>
    </ligand>
</feature>
<keyword evidence="6" id="KW-0496">Mitochondrion</keyword>
<evidence type="ECO:0000256" key="8">
    <source>
        <dbReference type="ARBA" id="ARBA00023002"/>
    </source>
</evidence>
<dbReference type="Gene3D" id="2.40.30.10">
    <property type="entry name" value="Translation factors"/>
    <property type="match status" value="1"/>
</dbReference>
<evidence type="ECO:0000256" key="6">
    <source>
        <dbReference type="ARBA" id="ARBA00022787"/>
    </source>
</evidence>
<evidence type="ECO:0000256" key="10">
    <source>
        <dbReference type="ARBA" id="ARBA00037464"/>
    </source>
</evidence>
<name>A0A1X7S9Y4_ZYMT9</name>
<dbReference type="SUPFAM" id="SSF63380">
    <property type="entry name" value="Riboflavin synthase domain-like"/>
    <property type="match status" value="1"/>
</dbReference>
<dbReference type="InterPro" id="IPR017938">
    <property type="entry name" value="Riboflavin_synthase-like_b-brl"/>
</dbReference>
<accession>A0A1X7S9Y4</accession>
<evidence type="ECO:0000256" key="12">
    <source>
        <dbReference type="ARBA" id="ARBA00041256"/>
    </source>
</evidence>
<dbReference type="InterPro" id="IPR008333">
    <property type="entry name" value="Cbr1-like_FAD-bd_dom"/>
</dbReference>
<dbReference type="EMBL" id="LT853704">
    <property type="protein sequence ID" value="SMQ56211.1"/>
    <property type="molecule type" value="Genomic_DNA"/>
</dbReference>
<evidence type="ECO:0000256" key="1">
    <source>
        <dbReference type="ARBA" id="ARBA00001974"/>
    </source>
</evidence>
<keyword evidence="6" id="KW-1000">Mitochondrion outer membrane</keyword>
<evidence type="ECO:0000256" key="5">
    <source>
        <dbReference type="ARBA" id="ARBA00022630"/>
    </source>
</evidence>
<dbReference type="EC" id="1.6.2.2" evidence="4"/>
<dbReference type="SUPFAM" id="SSF52343">
    <property type="entry name" value="Ferredoxin reductase-like, C-terminal NADP-linked domain"/>
    <property type="match status" value="1"/>
</dbReference>
<gene>
    <name evidence="15" type="ORF">ZT3D7_G11366</name>
</gene>
<feature type="binding site" evidence="13">
    <location>
        <position position="136"/>
    </location>
    <ligand>
        <name>FAD</name>
        <dbReference type="ChEBI" id="CHEBI:57692"/>
    </ligand>
</feature>
<keyword evidence="16" id="KW-1185">Reference proteome</keyword>
<dbReference type="Pfam" id="PF00970">
    <property type="entry name" value="FAD_binding_6"/>
    <property type="match status" value="1"/>
</dbReference>
<evidence type="ECO:0000256" key="7">
    <source>
        <dbReference type="ARBA" id="ARBA00022827"/>
    </source>
</evidence>
<feature type="binding site" evidence="13">
    <location>
        <position position="127"/>
    </location>
    <ligand>
        <name>FAD</name>
        <dbReference type="ChEBI" id="CHEBI:57692"/>
    </ligand>
</feature>
<feature type="binding site" evidence="13">
    <location>
        <position position="129"/>
    </location>
    <ligand>
        <name>FAD</name>
        <dbReference type="ChEBI" id="CHEBI:57692"/>
    </ligand>
</feature>
<dbReference type="PANTHER" id="PTHR19370">
    <property type="entry name" value="NADH-CYTOCHROME B5 REDUCTASE"/>
    <property type="match status" value="1"/>
</dbReference>
<feature type="binding site" evidence="13">
    <location>
        <position position="137"/>
    </location>
    <ligand>
        <name>FAD</name>
        <dbReference type="ChEBI" id="CHEBI:57692"/>
    </ligand>
</feature>
<keyword evidence="5 13" id="KW-0285">Flavoprotein</keyword>
<evidence type="ECO:0000313" key="15">
    <source>
        <dbReference type="EMBL" id="SMQ56211.1"/>
    </source>
</evidence>
<dbReference type="GO" id="GO:0005741">
    <property type="term" value="C:mitochondrial outer membrane"/>
    <property type="evidence" value="ECO:0007669"/>
    <property type="project" value="UniProtKB-SubCell"/>
</dbReference>
<feature type="domain" description="FAD-binding FR-type" evidence="14">
    <location>
        <begin position="50"/>
        <end position="161"/>
    </location>
</feature>
<dbReference type="InterPro" id="IPR039261">
    <property type="entry name" value="FNR_nucleotide-bd"/>
</dbReference>
<dbReference type="PROSITE" id="PS51384">
    <property type="entry name" value="FAD_FR"/>
    <property type="match status" value="1"/>
</dbReference>
<comment type="function">
    <text evidence="10">May mediate the reduction of outer membrane cytochrome b5.</text>
</comment>
<dbReference type="Pfam" id="PF00175">
    <property type="entry name" value="NAD_binding_1"/>
    <property type="match status" value="1"/>
</dbReference>
<keyword evidence="8" id="KW-0560">Oxidoreductase</keyword>
<protein>
    <recommendedName>
        <fullName evidence="11">NADH-cytochrome b5 reductase 2</fullName>
        <ecNumber evidence="4">1.6.2.2</ecNumber>
    </recommendedName>
    <alternativeName>
        <fullName evidence="12">Mitochondrial cytochrome b reductase</fullName>
    </alternativeName>
</protein>
<dbReference type="InterPro" id="IPR001433">
    <property type="entry name" value="OxRdtase_FAD/NAD-bd"/>
</dbReference>
<keyword evidence="9" id="KW-0472">Membrane</keyword>